<feature type="domain" description="PPIase cyclophilin-type" evidence="6">
    <location>
        <begin position="70"/>
        <end position="222"/>
    </location>
</feature>
<evidence type="ECO:0000256" key="4">
    <source>
        <dbReference type="RuleBase" id="RU363019"/>
    </source>
</evidence>
<evidence type="ECO:0000313" key="8">
    <source>
        <dbReference type="Proteomes" id="UP000283003"/>
    </source>
</evidence>
<comment type="similarity">
    <text evidence="1 4">Belongs to the cyclophilin-type PPIase family.</text>
</comment>
<dbReference type="GO" id="GO:0006457">
    <property type="term" value="P:protein folding"/>
    <property type="evidence" value="ECO:0007669"/>
    <property type="project" value="InterPro"/>
</dbReference>
<dbReference type="PROSITE" id="PS50072">
    <property type="entry name" value="CSA_PPIASE_2"/>
    <property type="match status" value="1"/>
</dbReference>
<feature type="chain" id="PRO_5018812716" description="Peptidyl-prolyl cis-trans isomerase" evidence="4">
    <location>
        <begin position="29"/>
        <end position="249"/>
    </location>
</feature>
<keyword evidence="8" id="KW-1185">Reference proteome</keyword>
<dbReference type="InterPro" id="IPR029000">
    <property type="entry name" value="Cyclophilin-like_dom_sf"/>
</dbReference>
<sequence length="249" mass="26680">MNFRLSARAALASAAFGLATLSVTPAFAQDQAGVKTGEDAAAQFRDFWTVEPSLEIDQENILLLDLSNGGRVAIRLKPQWAPTHVDRIKTLTRQGFYDGVIFHRVIEGFMAQTGDPTGTGMGGSELPDLTAEFNRVPHLRGSVAAAREGSNDDSANSQFFIVFYPTMQLDRKYTNFGRVIAGMQFVDQVQRGQPPANPTKILQASLASDHKAPPVTTPMTGKITSDMLSAPLPAGGDITTSPAGDEVAD</sequence>
<dbReference type="PROSITE" id="PS00170">
    <property type="entry name" value="CSA_PPIASE_1"/>
    <property type="match status" value="1"/>
</dbReference>
<organism evidence="7 8">
    <name type="scientific">Croceicoccus ponticola</name>
    <dbReference type="NCBI Taxonomy" id="2217664"/>
    <lineage>
        <taxon>Bacteria</taxon>
        <taxon>Pseudomonadati</taxon>
        <taxon>Pseudomonadota</taxon>
        <taxon>Alphaproteobacteria</taxon>
        <taxon>Sphingomonadales</taxon>
        <taxon>Erythrobacteraceae</taxon>
        <taxon>Croceicoccus</taxon>
    </lineage>
</organism>
<evidence type="ECO:0000256" key="5">
    <source>
        <dbReference type="SAM" id="MobiDB-lite"/>
    </source>
</evidence>
<dbReference type="OrthoDB" id="9807797at2"/>
<dbReference type="EC" id="5.2.1.8" evidence="4"/>
<gene>
    <name evidence="7" type="ORF">EKN06_03260</name>
</gene>
<dbReference type="InterPro" id="IPR020892">
    <property type="entry name" value="Cyclophilin-type_PPIase_CS"/>
</dbReference>
<keyword evidence="3 4" id="KW-0413">Isomerase</keyword>
<dbReference type="InterPro" id="IPR002130">
    <property type="entry name" value="Cyclophilin-type_PPIase_dom"/>
</dbReference>
<dbReference type="SUPFAM" id="SSF50891">
    <property type="entry name" value="Cyclophilin-like"/>
    <property type="match status" value="1"/>
</dbReference>
<reference evidence="7 8" key="1">
    <citation type="submission" date="2018-12" db="EMBL/GenBank/DDBJ databases">
        <title>Croceicoccus ponticola sp. nov., a lipolytic bacterium isolated from seawater.</title>
        <authorList>
            <person name="Yoon J.-H."/>
        </authorList>
    </citation>
    <scope>NUCLEOTIDE SEQUENCE [LARGE SCALE GENOMIC DNA]</scope>
    <source>
        <strain evidence="7 8">GM-16</strain>
    </source>
</reference>
<dbReference type="PRINTS" id="PR00153">
    <property type="entry name" value="CSAPPISMRASE"/>
</dbReference>
<dbReference type="AlphaFoldDB" id="A0A437H147"/>
<proteinExistence type="inferred from homology"/>
<dbReference type="PANTHER" id="PTHR45625">
    <property type="entry name" value="PEPTIDYL-PROLYL CIS-TRANS ISOMERASE-RELATED"/>
    <property type="match status" value="1"/>
</dbReference>
<feature type="region of interest" description="Disordered" evidence="5">
    <location>
        <begin position="222"/>
        <end position="249"/>
    </location>
</feature>
<comment type="caution">
    <text evidence="7">The sequence shown here is derived from an EMBL/GenBank/DDBJ whole genome shotgun (WGS) entry which is preliminary data.</text>
</comment>
<evidence type="ECO:0000256" key="3">
    <source>
        <dbReference type="ARBA" id="ARBA00023235"/>
    </source>
</evidence>
<keyword evidence="2 4" id="KW-0697">Rotamase</keyword>
<evidence type="ECO:0000256" key="1">
    <source>
        <dbReference type="ARBA" id="ARBA00007365"/>
    </source>
</evidence>
<feature type="signal peptide" evidence="4">
    <location>
        <begin position="1"/>
        <end position="28"/>
    </location>
</feature>
<evidence type="ECO:0000256" key="2">
    <source>
        <dbReference type="ARBA" id="ARBA00023110"/>
    </source>
</evidence>
<comment type="catalytic activity">
    <reaction evidence="4">
        <text>[protein]-peptidylproline (omega=180) = [protein]-peptidylproline (omega=0)</text>
        <dbReference type="Rhea" id="RHEA:16237"/>
        <dbReference type="Rhea" id="RHEA-COMP:10747"/>
        <dbReference type="Rhea" id="RHEA-COMP:10748"/>
        <dbReference type="ChEBI" id="CHEBI:83833"/>
        <dbReference type="ChEBI" id="CHEBI:83834"/>
        <dbReference type="EC" id="5.2.1.8"/>
    </reaction>
</comment>
<dbReference type="PANTHER" id="PTHR45625:SF4">
    <property type="entry name" value="PEPTIDYLPROLYL ISOMERASE DOMAIN AND WD REPEAT-CONTAINING PROTEIN 1"/>
    <property type="match status" value="1"/>
</dbReference>
<dbReference type="CDD" id="cd00317">
    <property type="entry name" value="cyclophilin"/>
    <property type="match status" value="1"/>
</dbReference>
<evidence type="ECO:0000259" key="6">
    <source>
        <dbReference type="PROSITE" id="PS50072"/>
    </source>
</evidence>
<dbReference type="Gene3D" id="2.40.100.10">
    <property type="entry name" value="Cyclophilin-like"/>
    <property type="match status" value="1"/>
</dbReference>
<keyword evidence="4" id="KW-0732">Signal</keyword>
<comment type="function">
    <text evidence="4">PPIases accelerate the folding of proteins. It catalyzes the cis-trans isomerization of proline imidic peptide bonds in oligopeptides.</text>
</comment>
<protein>
    <recommendedName>
        <fullName evidence="4">Peptidyl-prolyl cis-trans isomerase</fullName>
        <shortName evidence="4">PPIase</shortName>
        <ecNumber evidence="4">5.2.1.8</ecNumber>
    </recommendedName>
</protein>
<name>A0A437H147_9SPHN</name>
<dbReference type="Pfam" id="PF00160">
    <property type="entry name" value="Pro_isomerase"/>
    <property type="match status" value="1"/>
</dbReference>
<dbReference type="EMBL" id="RXOL01000001">
    <property type="protein sequence ID" value="RVQ69232.1"/>
    <property type="molecule type" value="Genomic_DNA"/>
</dbReference>
<dbReference type="GO" id="GO:0003755">
    <property type="term" value="F:peptidyl-prolyl cis-trans isomerase activity"/>
    <property type="evidence" value="ECO:0007669"/>
    <property type="project" value="UniProtKB-UniRule"/>
</dbReference>
<dbReference type="RefSeq" id="WP_127611421.1">
    <property type="nucleotide sequence ID" value="NZ_RXOL01000001.1"/>
</dbReference>
<evidence type="ECO:0000313" key="7">
    <source>
        <dbReference type="EMBL" id="RVQ69232.1"/>
    </source>
</evidence>
<dbReference type="Proteomes" id="UP000283003">
    <property type="component" value="Unassembled WGS sequence"/>
</dbReference>
<dbReference type="InterPro" id="IPR044666">
    <property type="entry name" value="Cyclophilin_A-like"/>
</dbReference>
<accession>A0A437H147</accession>